<dbReference type="SUPFAM" id="SSF53098">
    <property type="entry name" value="Ribonuclease H-like"/>
    <property type="match status" value="1"/>
</dbReference>
<feature type="compositionally biased region" description="Pro residues" evidence="5">
    <location>
        <begin position="654"/>
        <end position="665"/>
    </location>
</feature>
<dbReference type="InterPro" id="IPR054722">
    <property type="entry name" value="PolX-like_BBD"/>
</dbReference>
<dbReference type="PANTHER" id="PTHR42648:SF26">
    <property type="entry name" value="INTEGRASE CATALYTIC DOMAIN-CONTAINING PROTEIN"/>
    <property type="match status" value="1"/>
</dbReference>
<dbReference type="Pfam" id="PF22936">
    <property type="entry name" value="Pol_BBD"/>
    <property type="match status" value="1"/>
</dbReference>
<evidence type="ECO:0000313" key="8">
    <source>
        <dbReference type="Proteomes" id="UP001457282"/>
    </source>
</evidence>
<comment type="caution">
    <text evidence="7">The sequence shown here is derived from an EMBL/GenBank/DDBJ whole genome shotgun (WGS) entry which is preliminary data.</text>
</comment>
<feature type="region of interest" description="Disordered" evidence="5">
    <location>
        <begin position="1233"/>
        <end position="1257"/>
    </location>
</feature>
<evidence type="ECO:0000256" key="4">
    <source>
        <dbReference type="ARBA" id="ARBA00022801"/>
    </source>
</evidence>
<dbReference type="GO" id="GO:0004190">
    <property type="term" value="F:aspartic-type endopeptidase activity"/>
    <property type="evidence" value="ECO:0007669"/>
    <property type="project" value="UniProtKB-KW"/>
</dbReference>
<feature type="region of interest" description="Disordered" evidence="5">
    <location>
        <begin position="68"/>
        <end position="129"/>
    </location>
</feature>
<dbReference type="InterPro" id="IPR057670">
    <property type="entry name" value="SH3_retrovirus"/>
</dbReference>
<dbReference type="AlphaFoldDB" id="A0AAW1WFM4"/>
<sequence>MSDEDLVSIIMNNVGPLYETTVSSAQARDTPITYDSLEALLLSAERRLADQNQGALDLSSQLTALHISHSGHGRGHGRHQTPFSGGRNTNSTSGFGRSSVPPVFGGRGRGVHTGGHSILGPHPSTTTSSYGRISCQICSRSGHSALDCYNRLNLSFEGRVPTKKLSAMAASVSTPSSSTWLLDSGANAHVTSDLNNLQFPKEYTGTDQIGGIGTNSSLPISHVGSSLLKTGNQSFKLNNILHCPSASTNLLSLYQFSSDNDCYFLISPTIFLVKDIKTGKTLFQGRSRNGFYPLRLQSQHGLDPGRHFALVGARVSAQVWHSRLGHSSTKILSRILSNKAVPVSGTSLMTFCQSCPLGKSTKLPFQLSESVSNSPLELIHSDVWSCSTLSVQGFKYYVLFVDDYSRYSWIFPMKNKHEVFTIFVQFHKQVENLLSAKIKVLQTDEGGEYTSLALRNYLANHGIGQRFSCPKHPEQNGLAERKHRHIVDTGLTLLAHAHVPPAYWVEAFNTAVYIINRLPSPVIQNSTPYTKLFHREPQYKFFRVFGCACFPYLRPYNNSKLQVRSKKCIFLGYSLNHLGYRCLDLSTGHVYLSRHVVFDEGCFPFRETNSSSSGVSQGNSLILPPLEFFPLTLHVATSNHLPISPLNNIVPSHTPPFSPTPPLPLSPSLSIQSQSSHLSPHDSMLTPHTINSPILSSPPQPTSSPTINSTSSLPPSTSQSQPHLVSIPPPVSIITNTHSMVTRGKDSIRKPNPKYALHTSIINDVLEPTGFKQAVTHEKWRKAMFEEYTALQKSGTWDLVSYQPSMNVLPNKWLFKIKKHADGSIERYKARLVANGFHQQEGVDFSETFSPVVKHSTIRLVLALAVSHNWHVWQLDVHNAFLHGYLTEDVYMRQPPGFIDPQYPKHVCKLNRSLYGLKQAPRAWFQCFADYIEDLGFKESRADYSMFTFRHNGVFLILLIYADDILTGNSPSHIHKLITRLSSMFSMKDLGPIHYFLGIEAIYQGSQLSLTQTKYVVDLLKRTKMHEVKPISSPATSGQKLSQYEGTCLSDPSEYRSVVGALQYLTLTRPDISYSVNQACKFMQAPTTTHWTTVKRILRYLKATVTHGLIYMPGSLQLQAYSDADYAGDPDNRHSAGGPRIWCDNISAIAIASNPVFHGRTKHVEVDYHYVRDKVVNKELLVSFIPTTDQLADIFTKGLPTPRFNFLVSKLPVLPRPVSLRGNDKPNILSLKSSKLISPPSHPHRSDVSRLESLSLG</sequence>
<name>A0AAW1WFM4_RUBAR</name>
<feature type="compositionally biased region" description="Basic residues" evidence="5">
    <location>
        <begin position="69"/>
        <end position="79"/>
    </location>
</feature>
<dbReference type="Proteomes" id="UP001457282">
    <property type="component" value="Unassembled WGS sequence"/>
</dbReference>
<feature type="domain" description="Integrase catalytic" evidence="6">
    <location>
        <begin position="371"/>
        <end position="536"/>
    </location>
</feature>
<evidence type="ECO:0000256" key="2">
    <source>
        <dbReference type="ARBA" id="ARBA00022723"/>
    </source>
</evidence>
<dbReference type="InterPro" id="IPR013103">
    <property type="entry name" value="RVT_2"/>
</dbReference>
<evidence type="ECO:0000313" key="7">
    <source>
        <dbReference type="EMBL" id="KAK9923352.1"/>
    </source>
</evidence>
<reference evidence="7 8" key="1">
    <citation type="journal article" date="2023" name="G3 (Bethesda)">
        <title>A chromosome-length genome assembly and annotation of blackberry (Rubus argutus, cv. 'Hillquist').</title>
        <authorList>
            <person name="Bruna T."/>
            <person name="Aryal R."/>
            <person name="Dudchenko O."/>
            <person name="Sargent D.J."/>
            <person name="Mead D."/>
            <person name="Buti M."/>
            <person name="Cavallini A."/>
            <person name="Hytonen T."/>
            <person name="Andres J."/>
            <person name="Pham M."/>
            <person name="Weisz D."/>
            <person name="Mascagni F."/>
            <person name="Usai G."/>
            <person name="Natali L."/>
            <person name="Bassil N."/>
            <person name="Fernandez G.E."/>
            <person name="Lomsadze A."/>
            <person name="Armour M."/>
            <person name="Olukolu B."/>
            <person name="Poorten T."/>
            <person name="Britton C."/>
            <person name="Davik J."/>
            <person name="Ashrafi H."/>
            <person name="Aiden E.L."/>
            <person name="Borodovsky M."/>
            <person name="Worthington M."/>
        </authorList>
    </citation>
    <scope>NUCLEOTIDE SEQUENCE [LARGE SCALE GENOMIC DNA]</scope>
    <source>
        <strain evidence="7">PI 553951</strain>
    </source>
</reference>
<feature type="region of interest" description="Disordered" evidence="5">
    <location>
        <begin position="654"/>
        <end position="729"/>
    </location>
</feature>
<proteinExistence type="predicted"/>
<dbReference type="InterPro" id="IPR012337">
    <property type="entry name" value="RNaseH-like_sf"/>
</dbReference>
<dbReference type="GO" id="GO:0015074">
    <property type="term" value="P:DNA integration"/>
    <property type="evidence" value="ECO:0007669"/>
    <property type="project" value="InterPro"/>
</dbReference>
<dbReference type="GO" id="GO:0006508">
    <property type="term" value="P:proteolysis"/>
    <property type="evidence" value="ECO:0007669"/>
    <property type="project" value="UniProtKB-KW"/>
</dbReference>
<feature type="compositionally biased region" description="Low complexity" evidence="5">
    <location>
        <begin position="703"/>
        <end position="722"/>
    </location>
</feature>
<evidence type="ECO:0000256" key="1">
    <source>
        <dbReference type="ARBA" id="ARBA00022670"/>
    </source>
</evidence>
<dbReference type="InterPro" id="IPR025724">
    <property type="entry name" value="GAG-pre-integrase_dom"/>
</dbReference>
<feature type="compositionally biased region" description="Low complexity" evidence="5">
    <location>
        <begin position="666"/>
        <end position="678"/>
    </location>
</feature>
<dbReference type="GO" id="GO:0003676">
    <property type="term" value="F:nucleic acid binding"/>
    <property type="evidence" value="ECO:0007669"/>
    <property type="project" value="InterPro"/>
</dbReference>
<evidence type="ECO:0000256" key="3">
    <source>
        <dbReference type="ARBA" id="ARBA00022750"/>
    </source>
</evidence>
<dbReference type="InterPro" id="IPR043502">
    <property type="entry name" value="DNA/RNA_pol_sf"/>
</dbReference>
<dbReference type="InterPro" id="IPR039537">
    <property type="entry name" value="Retrotran_Ty1/copia-like"/>
</dbReference>
<dbReference type="PANTHER" id="PTHR42648">
    <property type="entry name" value="TRANSPOSASE, PUTATIVE-RELATED"/>
    <property type="match status" value="1"/>
</dbReference>
<dbReference type="InterPro" id="IPR001584">
    <property type="entry name" value="Integrase_cat-core"/>
</dbReference>
<dbReference type="Gene3D" id="3.30.420.10">
    <property type="entry name" value="Ribonuclease H-like superfamily/Ribonuclease H"/>
    <property type="match status" value="1"/>
</dbReference>
<protein>
    <recommendedName>
        <fullName evidence="6">Integrase catalytic domain-containing protein</fullName>
    </recommendedName>
</protein>
<dbReference type="Pfam" id="PF25597">
    <property type="entry name" value="SH3_retrovirus"/>
    <property type="match status" value="1"/>
</dbReference>
<feature type="compositionally biased region" description="Polar residues" evidence="5">
    <location>
        <begin position="81"/>
        <end position="96"/>
    </location>
</feature>
<evidence type="ECO:0000259" key="6">
    <source>
        <dbReference type="PROSITE" id="PS50994"/>
    </source>
</evidence>
<dbReference type="EMBL" id="JBEDUW010000006">
    <property type="protein sequence ID" value="KAK9923352.1"/>
    <property type="molecule type" value="Genomic_DNA"/>
</dbReference>
<dbReference type="SUPFAM" id="SSF56672">
    <property type="entry name" value="DNA/RNA polymerases"/>
    <property type="match status" value="1"/>
</dbReference>
<dbReference type="InterPro" id="IPR036397">
    <property type="entry name" value="RNaseH_sf"/>
</dbReference>
<dbReference type="Pfam" id="PF07727">
    <property type="entry name" value="RVT_2"/>
    <property type="match status" value="1"/>
</dbReference>
<organism evidence="7 8">
    <name type="scientific">Rubus argutus</name>
    <name type="common">Southern blackberry</name>
    <dbReference type="NCBI Taxonomy" id="59490"/>
    <lineage>
        <taxon>Eukaryota</taxon>
        <taxon>Viridiplantae</taxon>
        <taxon>Streptophyta</taxon>
        <taxon>Embryophyta</taxon>
        <taxon>Tracheophyta</taxon>
        <taxon>Spermatophyta</taxon>
        <taxon>Magnoliopsida</taxon>
        <taxon>eudicotyledons</taxon>
        <taxon>Gunneridae</taxon>
        <taxon>Pentapetalae</taxon>
        <taxon>rosids</taxon>
        <taxon>fabids</taxon>
        <taxon>Rosales</taxon>
        <taxon>Rosaceae</taxon>
        <taxon>Rosoideae</taxon>
        <taxon>Rosoideae incertae sedis</taxon>
        <taxon>Rubus</taxon>
    </lineage>
</organism>
<accession>A0AAW1WFM4</accession>
<dbReference type="CDD" id="cd09272">
    <property type="entry name" value="RNase_HI_RT_Ty1"/>
    <property type="match status" value="1"/>
</dbReference>
<keyword evidence="1" id="KW-0645">Protease</keyword>
<dbReference type="Pfam" id="PF13976">
    <property type="entry name" value="gag_pre-integrs"/>
    <property type="match status" value="1"/>
</dbReference>
<keyword evidence="8" id="KW-1185">Reference proteome</keyword>
<dbReference type="GO" id="GO:0046872">
    <property type="term" value="F:metal ion binding"/>
    <property type="evidence" value="ECO:0007669"/>
    <property type="project" value="UniProtKB-KW"/>
</dbReference>
<gene>
    <name evidence="7" type="ORF">M0R45_031776</name>
</gene>
<keyword evidence="2" id="KW-0479">Metal-binding</keyword>
<dbReference type="Pfam" id="PF00665">
    <property type="entry name" value="rve"/>
    <property type="match status" value="1"/>
</dbReference>
<evidence type="ECO:0000256" key="5">
    <source>
        <dbReference type="SAM" id="MobiDB-lite"/>
    </source>
</evidence>
<keyword evidence="4" id="KW-0378">Hydrolase</keyword>
<dbReference type="PROSITE" id="PS50994">
    <property type="entry name" value="INTEGRASE"/>
    <property type="match status" value="1"/>
</dbReference>
<keyword evidence="3" id="KW-0064">Aspartyl protease</keyword>